<sequence>MSQSAGIVRPKHNIAHDLFQRRLSDSFLKTEALKHLKTRDRPRIGHFVEFTVPQYSMDEFKARFRMERSTFQKLCDVLAPLMGDKYTRQTHIPFDKQILTYVFYAATQCPLIRVADVFSI</sequence>
<organism evidence="1 2">
    <name type="scientific">Patella caerulea</name>
    <name type="common">Rayed Mediterranean limpet</name>
    <dbReference type="NCBI Taxonomy" id="87958"/>
    <lineage>
        <taxon>Eukaryota</taxon>
        <taxon>Metazoa</taxon>
        <taxon>Spiralia</taxon>
        <taxon>Lophotrochozoa</taxon>
        <taxon>Mollusca</taxon>
        <taxon>Gastropoda</taxon>
        <taxon>Patellogastropoda</taxon>
        <taxon>Patelloidea</taxon>
        <taxon>Patellidae</taxon>
        <taxon>Patella</taxon>
    </lineage>
</organism>
<comment type="caution">
    <text evidence="1">The sequence shown here is derived from an EMBL/GenBank/DDBJ whole genome shotgun (WGS) entry which is preliminary data.</text>
</comment>
<reference evidence="1 2" key="1">
    <citation type="submission" date="2024-01" db="EMBL/GenBank/DDBJ databases">
        <title>The genome of the rayed Mediterranean limpet Patella caerulea (Linnaeus, 1758).</title>
        <authorList>
            <person name="Anh-Thu Weber A."/>
            <person name="Halstead-Nussloch G."/>
        </authorList>
    </citation>
    <scope>NUCLEOTIDE SEQUENCE [LARGE SCALE GENOMIC DNA]</scope>
    <source>
        <strain evidence="1">AATW-2023a</strain>
        <tissue evidence="1">Whole specimen</tissue>
    </source>
</reference>
<proteinExistence type="predicted"/>
<dbReference type="Proteomes" id="UP001347796">
    <property type="component" value="Unassembled WGS sequence"/>
</dbReference>
<dbReference type="EMBL" id="JAZGQO010000002">
    <property type="protein sequence ID" value="KAK6191244.1"/>
    <property type="molecule type" value="Genomic_DNA"/>
</dbReference>
<gene>
    <name evidence="1" type="ORF">SNE40_002980</name>
</gene>
<evidence type="ECO:0000313" key="1">
    <source>
        <dbReference type="EMBL" id="KAK6191244.1"/>
    </source>
</evidence>
<protein>
    <submittedName>
        <fullName evidence="1">Uncharacterized protein</fullName>
    </submittedName>
</protein>
<name>A0AAN8KF29_PATCE</name>
<keyword evidence="2" id="KW-1185">Reference proteome</keyword>
<evidence type="ECO:0000313" key="2">
    <source>
        <dbReference type="Proteomes" id="UP001347796"/>
    </source>
</evidence>
<accession>A0AAN8KF29</accession>
<dbReference type="AlphaFoldDB" id="A0AAN8KF29"/>